<keyword evidence="2" id="KW-1185">Reference proteome</keyword>
<dbReference type="Proteomes" id="UP000282613">
    <property type="component" value="Unassembled WGS sequence"/>
</dbReference>
<sequence>MSYNKPVPHLESPCIETGKDIPLSRYPLNVRFAKASDFVIIRDHRESDSDDPVLRIGNIGSNDELDDSDCIIYFVYPWRSPERELRVIVEALAPHQTLVIALIVCAGKDKLSEMDCFGRFIHKIGGFYNVLLSAAPTNWRLWCIRREDDNFINWSDLLEWACYDVISK</sequence>
<reference evidence="3" key="1">
    <citation type="submission" date="2017-02" db="UniProtKB">
        <authorList>
            <consortium name="WormBaseParasite"/>
        </authorList>
    </citation>
    <scope>IDENTIFICATION</scope>
</reference>
<evidence type="ECO:0000313" key="3">
    <source>
        <dbReference type="WBParaSite" id="TASK_0001016801-mRNA-1"/>
    </source>
</evidence>
<accession>A0A0R3WH25</accession>
<organism evidence="3">
    <name type="scientific">Taenia asiatica</name>
    <name type="common">Asian tapeworm</name>
    <dbReference type="NCBI Taxonomy" id="60517"/>
    <lineage>
        <taxon>Eukaryota</taxon>
        <taxon>Metazoa</taxon>
        <taxon>Spiralia</taxon>
        <taxon>Lophotrochozoa</taxon>
        <taxon>Platyhelminthes</taxon>
        <taxon>Cestoda</taxon>
        <taxon>Eucestoda</taxon>
        <taxon>Cyclophyllidea</taxon>
        <taxon>Taeniidae</taxon>
        <taxon>Taenia</taxon>
    </lineage>
</organism>
<reference evidence="1 2" key="2">
    <citation type="submission" date="2018-11" db="EMBL/GenBank/DDBJ databases">
        <authorList>
            <consortium name="Pathogen Informatics"/>
        </authorList>
    </citation>
    <scope>NUCLEOTIDE SEQUENCE [LARGE SCALE GENOMIC DNA]</scope>
</reference>
<dbReference type="AlphaFoldDB" id="A0A0R3WH25"/>
<dbReference type="OrthoDB" id="6279036at2759"/>
<dbReference type="WBParaSite" id="TASK_0001016801-mRNA-1">
    <property type="protein sequence ID" value="TASK_0001016801-mRNA-1"/>
    <property type="gene ID" value="TASK_0001016801"/>
</dbReference>
<dbReference type="EMBL" id="UYRS01020771">
    <property type="protein sequence ID" value="VDK49412.1"/>
    <property type="molecule type" value="Genomic_DNA"/>
</dbReference>
<gene>
    <name evidence="1" type="ORF">TASK_LOCUS10169</name>
</gene>
<proteinExistence type="predicted"/>
<evidence type="ECO:0000313" key="2">
    <source>
        <dbReference type="Proteomes" id="UP000282613"/>
    </source>
</evidence>
<name>A0A0R3WH25_TAEAS</name>
<evidence type="ECO:0000313" key="1">
    <source>
        <dbReference type="EMBL" id="VDK49412.1"/>
    </source>
</evidence>
<protein>
    <submittedName>
        <fullName evidence="3">DUF1863 domain-containing protein</fullName>
    </submittedName>
</protein>